<organism evidence="2">
    <name type="scientific">marine metagenome</name>
    <dbReference type="NCBI Taxonomy" id="408172"/>
    <lineage>
        <taxon>unclassified sequences</taxon>
        <taxon>metagenomes</taxon>
        <taxon>ecological metagenomes</taxon>
    </lineage>
</organism>
<evidence type="ECO:0000313" key="2">
    <source>
        <dbReference type="EMBL" id="SVC03838.1"/>
    </source>
</evidence>
<gene>
    <name evidence="2" type="ORF">METZ01_LOCUS256692</name>
</gene>
<protein>
    <submittedName>
        <fullName evidence="2">Uncharacterized protein</fullName>
    </submittedName>
</protein>
<dbReference type="EMBL" id="UINC01070017">
    <property type="protein sequence ID" value="SVC03838.1"/>
    <property type="molecule type" value="Genomic_DNA"/>
</dbReference>
<feature type="compositionally biased region" description="Basic and acidic residues" evidence="1">
    <location>
        <begin position="13"/>
        <end position="39"/>
    </location>
</feature>
<dbReference type="AlphaFoldDB" id="A0A382IWC7"/>
<accession>A0A382IWC7</accession>
<name>A0A382IWC7_9ZZZZ</name>
<feature type="region of interest" description="Disordered" evidence="1">
    <location>
        <begin position="1"/>
        <end position="87"/>
    </location>
</feature>
<evidence type="ECO:0000256" key="1">
    <source>
        <dbReference type="SAM" id="MobiDB-lite"/>
    </source>
</evidence>
<reference evidence="2" key="1">
    <citation type="submission" date="2018-05" db="EMBL/GenBank/DDBJ databases">
        <authorList>
            <person name="Lanie J.A."/>
            <person name="Ng W.-L."/>
            <person name="Kazmierczak K.M."/>
            <person name="Andrzejewski T.M."/>
            <person name="Davidsen T.M."/>
            <person name="Wayne K.J."/>
            <person name="Tettelin H."/>
            <person name="Glass J.I."/>
            <person name="Rusch D."/>
            <person name="Podicherti R."/>
            <person name="Tsui H.-C.T."/>
            <person name="Winkler M.E."/>
        </authorList>
    </citation>
    <scope>NUCLEOTIDE SEQUENCE</scope>
</reference>
<proteinExistence type="predicted"/>
<sequence length="87" mass="10114">MPPDAVKKKKKHTLIDRNGKIDGRTKAYREHRKKLENSRQKRNNSRSSKFIENIKKKATEVTSGQGYTTAKPMADMSNRNMPKKKKK</sequence>